<keyword evidence="6" id="KW-1185">Reference proteome</keyword>
<sequence length="183" mass="20862">MNLNTIIGENLKRLRLERNLSFGQLAELSEVSKVMISQIEKGDSNPTINTIWKIAKGLNVPYTMLIDKHEDQTSVVKKSDAEYQASEDGSYRVYCYYGSTPHRNFELFLLELDSGTSYTSIGHSQKSQEYINILQGELVLSTNDKDYLLKEEDSICFLSEEPHVYRSCGKNTLKATVVNFYPI</sequence>
<feature type="domain" description="HTH cro/C1-type" evidence="4">
    <location>
        <begin position="11"/>
        <end position="65"/>
    </location>
</feature>
<dbReference type="InterPro" id="IPR011051">
    <property type="entry name" value="RmlC_Cupin_sf"/>
</dbReference>
<evidence type="ECO:0000259" key="4">
    <source>
        <dbReference type="PROSITE" id="PS50943"/>
    </source>
</evidence>
<gene>
    <name evidence="5" type="ORF">HBE96_20325</name>
</gene>
<dbReference type="PANTHER" id="PTHR46797">
    <property type="entry name" value="HTH-TYPE TRANSCRIPTIONAL REGULATOR"/>
    <property type="match status" value="1"/>
</dbReference>
<dbReference type="PANTHER" id="PTHR46797:SF23">
    <property type="entry name" value="HTH-TYPE TRANSCRIPTIONAL REGULATOR SUTR"/>
    <property type="match status" value="1"/>
</dbReference>
<dbReference type="GO" id="GO:0003677">
    <property type="term" value="F:DNA binding"/>
    <property type="evidence" value="ECO:0007669"/>
    <property type="project" value="UniProtKB-KW"/>
</dbReference>
<dbReference type="Gene3D" id="1.10.260.40">
    <property type="entry name" value="lambda repressor-like DNA-binding domains"/>
    <property type="match status" value="1"/>
</dbReference>
<reference evidence="5 6" key="1">
    <citation type="submission" date="2020-06" db="EMBL/GenBank/DDBJ databases">
        <title>Complete Genome Sequence of Clostridium muelleri sp. nov. P21T, an Acid-Alcohol Producing Acetogen Isolated from Old Hay.</title>
        <authorList>
            <person name="Duncan K.E."/>
            <person name="Tanner R.S."/>
        </authorList>
    </citation>
    <scope>NUCLEOTIDE SEQUENCE [LARGE SCALE GENOMIC DNA]</scope>
    <source>
        <strain evidence="5 6">P21</strain>
    </source>
</reference>
<evidence type="ECO:0000313" key="5">
    <source>
        <dbReference type="EMBL" id="NMM64943.1"/>
    </source>
</evidence>
<dbReference type="SUPFAM" id="SSF51182">
    <property type="entry name" value="RmlC-like cupins"/>
    <property type="match status" value="1"/>
</dbReference>
<dbReference type="AlphaFoldDB" id="A0A7Y0EK38"/>
<evidence type="ECO:0000256" key="2">
    <source>
        <dbReference type="ARBA" id="ARBA00023125"/>
    </source>
</evidence>
<proteinExistence type="predicted"/>
<dbReference type="CDD" id="cd02209">
    <property type="entry name" value="cupin_XRE_C"/>
    <property type="match status" value="1"/>
</dbReference>
<dbReference type="InterPro" id="IPR010982">
    <property type="entry name" value="Lambda_DNA-bd_dom_sf"/>
</dbReference>
<dbReference type="EMBL" id="JABBNI010000058">
    <property type="protein sequence ID" value="NMM64943.1"/>
    <property type="molecule type" value="Genomic_DNA"/>
</dbReference>
<protein>
    <submittedName>
        <fullName evidence="5">Helix-turn-helix domain-containing protein</fullName>
    </submittedName>
</protein>
<dbReference type="InterPro" id="IPR013096">
    <property type="entry name" value="Cupin_2"/>
</dbReference>
<keyword evidence="1" id="KW-0805">Transcription regulation</keyword>
<dbReference type="InterPro" id="IPR001387">
    <property type="entry name" value="Cro/C1-type_HTH"/>
</dbReference>
<keyword evidence="2" id="KW-0238">DNA-binding</keyword>
<dbReference type="Proteomes" id="UP000537131">
    <property type="component" value="Unassembled WGS sequence"/>
</dbReference>
<dbReference type="PROSITE" id="PS50943">
    <property type="entry name" value="HTH_CROC1"/>
    <property type="match status" value="1"/>
</dbReference>
<dbReference type="InterPro" id="IPR050807">
    <property type="entry name" value="TransReg_Diox_bact_type"/>
</dbReference>
<dbReference type="InterPro" id="IPR014710">
    <property type="entry name" value="RmlC-like_jellyroll"/>
</dbReference>
<accession>A0A7Y0EK38</accession>
<dbReference type="Gene3D" id="2.60.120.10">
    <property type="entry name" value="Jelly Rolls"/>
    <property type="match status" value="1"/>
</dbReference>
<evidence type="ECO:0000256" key="3">
    <source>
        <dbReference type="ARBA" id="ARBA00023163"/>
    </source>
</evidence>
<dbReference type="GO" id="GO:0005829">
    <property type="term" value="C:cytosol"/>
    <property type="evidence" value="ECO:0007669"/>
    <property type="project" value="TreeGrafter"/>
</dbReference>
<keyword evidence="3" id="KW-0804">Transcription</keyword>
<comment type="caution">
    <text evidence="5">The sequence shown here is derived from an EMBL/GenBank/DDBJ whole genome shotgun (WGS) entry which is preliminary data.</text>
</comment>
<dbReference type="Pfam" id="PF01381">
    <property type="entry name" value="HTH_3"/>
    <property type="match status" value="1"/>
</dbReference>
<dbReference type="SUPFAM" id="SSF47413">
    <property type="entry name" value="lambda repressor-like DNA-binding domains"/>
    <property type="match status" value="1"/>
</dbReference>
<name>A0A7Y0EK38_9CLOT</name>
<dbReference type="RefSeq" id="WP_169299529.1">
    <property type="nucleotide sequence ID" value="NZ_JABBNI010000058.1"/>
</dbReference>
<evidence type="ECO:0000313" key="6">
    <source>
        <dbReference type="Proteomes" id="UP000537131"/>
    </source>
</evidence>
<dbReference type="GO" id="GO:0003700">
    <property type="term" value="F:DNA-binding transcription factor activity"/>
    <property type="evidence" value="ECO:0007669"/>
    <property type="project" value="TreeGrafter"/>
</dbReference>
<dbReference type="CDD" id="cd00093">
    <property type="entry name" value="HTH_XRE"/>
    <property type="match status" value="1"/>
</dbReference>
<organism evidence="5 6">
    <name type="scientific">Clostridium muellerianum</name>
    <dbReference type="NCBI Taxonomy" id="2716538"/>
    <lineage>
        <taxon>Bacteria</taxon>
        <taxon>Bacillati</taxon>
        <taxon>Bacillota</taxon>
        <taxon>Clostridia</taxon>
        <taxon>Eubacteriales</taxon>
        <taxon>Clostridiaceae</taxon>
        <taxon>Clostridium</taxon>
    </lineage>
</organism>
<dbReference type="SMART" id="SM00530">
    <property type="entry name" value="HTH_XRE"/>
    <property type="match status" value="1"/>
</dbReference>
<dbReference type="Pfam" id="PF07883">
    <property type="entry name" value="Cupin_2"/>
    <property type="match status" value="1"/>
</dbReference>
<evidence type="ECO:0000256" key="1">
    <source>
        <dbReference type="ARBA" id="ARBA00023015"/>
    </source>
</evidence>